<dbReference type="Pfam" id="PF08241">
    <property type="entry name" value="Methyltransf_11"/>
    <property type="match status" value="1"/>
</dbReference>
<dbReference type="RefSeq" id="WP_012824150.1">
    <property type="nucleotide sequence ID" value="NC_013422.1"/>
</dbReference>
<dbReference type="EMBL" id="CP001801">
    <property type="protein sequence ID" value="ACX96116.1"/>
    <property type="molecule type" value="Genomic_DNA"/>
</dbReference>
<dbReference type="Proteomes" id="UP000009102">
    <property type="component" value="Chromosome"/>
</dbReference>
<accession>D0L093</accession>
<feature type="domain" description="Methyltransferase type 11" evidence="1">
    <location>
        <begin position="44"/>
        <end position="139"/>
    </location>
</feature>
<dbReference type="HOGENOM" id="CLU_037990_7_0_6"/>
<evidence type="ECO:0000259" key="1">
    <source>
        <dbReference type="Pfam" id="PF08241"/>
    </source>
</evidence>
<dbReference type="InterPro" id="IPR029063">
    <property type="entry name" value="SAM-dependent_MTases_sf"/>
</dbReference>
<keyword evidence="2" id="KW-0808">Transferase</keyword>
<dbReference type="CDD" id="cd02440">
    <property type="entry name" value="AdoMet_MTases"/>
    <property type="match status" value="1"/>
</dbReference>
<dbReference type="GO" id="GO:0008757">
    <property type="term" value="F:S-adenosylmethionine-dependent methyltransferase activity"/>
    <property type="evidence" value="ECO:0007669"/>
    <property type="project" value="InterPro"/>
</dbReference>
<dbReference type="STRING" id="555778.Hneap_1280"/>
<evidence type="ECO:0000313" key="2">
    <source>
        <dbReference type="EMBL" id="ACX96116.1"/>
    </source>
</evidence>
<dbReference type="SUPFAM" id="SSF53335">
    <property type="entry name" value="S-adenosyl-L-methionine-dependent methyltransferases"/>
    <property type="match status" value="1"/>
</dbReference>
<organism evidence="2 3">
    <name type="scientific">Halothiobacillus neapolitanus (strain ATCC 23641 / DSM 15147 / CIP 104769 / NCIMB 8539 / c2)</name>
    <name type="common">Thiobacillus neapolitanus</name>
    <dbReference type="NCBI Taxonomy" id="555778"/>
    <lineage>
        <taxon>Bacteria</taxon>
        <taxon>Pseudomonadati</taxon>
        <taxon>Pseudomonadota</taxon>
        <taxon>Gammaproteobacteria</taxon>
        <taxon>Chromatiales</taxon>
        <taxon>Halothiobacillaceae</taxon>
        <taxon>Halothiobacillus</taxon>
    </lineage>
</organism>
<proteinExistence type="predicted"/>
<keyword evidence="3" id="KW-1185">Reference proteome</keyword>
<dbReference type="InterPro" id="IPR013216">
    <property type="entry name" value="Methyltransf_11"/>
</dbReference>
<dbReference type="OrthoDB" id="323463at2"/>
<sequence length="204" mass="22891">MSLRQTYRLWAPIYDLMLKQATRAARSRNLEELGAMEGKALAIIGIGSGLDLDLFNERTRPEYCVGLDITRAMLKRAQARGDASSFPVRLIEADAMNTPLKSQQFDVVLLHLILAVVPKPERALAEASRILKPGGRIVIFDKFLHHHQKAPLRRLISPLLGMLATRTDVELEPLLAAHPELRLTRDESLLARGWFRGITLIKNA</sequence>
<name>D0L093_HALNC</name>
<dbReference type="GO" id="GO:0032259">
    <property type="term" value="P:methylation"/>
    <property type="evidence" value="ECO:0007669"/>
    <property type="project" value="UniProtKB-KW"/>
</dbReference>
<dbReference type="KEGG" id="hna:Hneap_1280"/>
<evidence type="ECO:0000313" key="3">
    <source>
        <dbReference type="Proteomes" id="UP000009102"/>
    </source>
</evidence>
<dbReference type="PANTHER" id="PTHR43591:SF24">
    <property type="entry name" value="2-METHOXY-6-POLYPRENYL-1,4-BENZOQUINOL METHYLASE, MITOCHONDRIAL"/>
    <property type="match status" value="1"/>
</dbReference>
<dbReference type="eggNOG" id="COG2226">
    <property type="taxonomic scope" value="Bacteria"/>
</dbReference>
<reference evidence="2 3" key="1">
    <citation type="submission" date="2009-10" db="EMBL/GenBank/DDBJ databases">
        <title>Complete sequence of Halothiobacillus neapolitanus c2.</title>
        <authorList>
            <consortium name="US DOE Joint Genome Institute"/>
            <person name="Lucas S."/>
            <person name="Copeland A."/>
            <person name="Lapidus A."/>
            <person name="Glavina del Rio T."/>
            <person name="Tice H."/>
            <person name="Bruce D."/>
            <person name="Goodwin L."/>
            <person name="Pitluck S."/>
            <person name="Davenport K."/>
            <person name="Brettin T."/>
            <person name="Detter J.C."/>
            <person name="Han C."/>
            <person name="Tapia R."/>
            <person name="Larimer F."/>
            <person name="Land M."/>
            <person name="Hauser L."/>
            <person name="Kyrpides N."/>
            <person name="Mikhailova N."/>
            <person name="Kerfeld C."/>
            <person name="Cannon G."/>
            <person name="Heinhort S."/>
        </authorList>
    </citation>
    <scope>NUCLEOTIDE SEQUENCE [LARGE SCALE GENOMIC DNA]</scope>
    <source>
        <strain evidence="3">ATCC 23641 / c2</strain>
    </source>
</reference>
<protein>
    <submittedName>
        <fullName evidence="2">Methyltransferase type 11</fullName>
    </submittedName>
</protein>
<dbReference type="PANTHER" id="PTHR43591">
    <property type="entry name" value="METHYLTRANSFERASE"/>
    <property type="match status" value="1"/>
</dbReference>
<gene>
    <name evidence="2" type="ordered locus">Hneap_1280</name>
</gene>
<dbReference type="AlphaFoldDB" id="D0L093"/>
<dbReference type="Gene3D" id="3.40.50.150">
    <property type="entry name" value="Vaccinia Virus protein VP39"/>
    <property type="match status" value="1"/>
</dbReference>
<keyword evidence="2" id="KW-0489">Methyltransferase</keyword>